<feature type="region of interest" description="Disordered" evidence="1">
    <location>
        <begin position="128"/>
        <end position="154"/>
    </location>
</feature>
<dbReference type="GeneID" id="25274398"/>
<evidence type="ECO:0000313" key="3">
    <source>
        <dbReference type="EMBL" id="CDI81821.1"/>
    </source>
</evidence>
<keyword evidence="2" id="KW-0472">Membrane</keyword>
<keyword evidence="4" id="KW-1185">Reference proteome</keyword>
<dbReference type="RefSeq" id="XP_013248592.1">
    <property type="nucleotide sequence ID" value="XM_013393138.1"/>
</dbReference>
<evidence type="ECO:0000256" key="2">
    <source>
        <dbReference type="SAM" id="Phobius"/>
    </source>
</evidence>
<feature type="transmembrane region" description="Helical" evidence="2">
    <location>
        <begin position="12"/>
        <end position="37"/>
    </location>
</feature>
<evidence type="ECO:0000313" key="4">
    <source>
        <dbReference type="Proteomes" id="UP000018050"/>
    </source>
</evidence>
<dbReference type="AlphaFoldDB" id="U6GNM8"/>
<dbReference type="PROSITE" id="PS51257">
    <property type="entry name" value="PROKAR_LIPOPROTEIN"/>
    <property type="match status" value="1"/>
</dbReference>
<feature type="compositionally biased region" description="Basic and acidic residues" evidence="1">
    <location>
        <begin position="128"/>
        <end position="138"/>
    </location>
</feature>
<reference evidence="3" key="2">
    <citation type="submission" date="2013-10" db="EMBL/GenBank/DDBJ databases">
        <authorList>
            <person name="Aslett M."/>
        </authorList>
    </citation>
    <scope>NUCLEOTIDE SEQUENCE [LARGE SCALE GENOMIC DNA]</scope>
    <source>
        <strain evidence="3">Houghton</strain>
    </source>
</reference>
<sequence length="372" mass="40294">MANPSRRGVSCIVGFATIASVVAVLFLVSCCVVVPSVKQSLGTSTTRRLADKEEAKYDDSSTRTLGYICESQVLEERISTRPTESPELTKPDVGEARCIAHRKREREEDPYGPFADENDEYCVRLGEREGEESRDLQKLPENLPTLSLDPLDNRGAGSSHLKSYQLLEQYIEEVLAADEAGLSLDAWLLDPTKEMPSRPASSELQRTSEESSNDEDDGEAHSSAAAPTSFEGGTSLSGVMAQHFLEGLLGPSGSSVPSSEATKSREGSRVLQASTLSHDSQFSPTQQHSQLVNNDQTHSHPLEQYIEEVLAADEAGLSLDAWLLDPTKEMPSRPSSSELQRTSEESSNDEDDEEAHSSAAAPTSFEGGTSLS</sequence>
<dbReference type="VEuPathDB" id="ToxoDB:EAH_00063280"/>
<name>U6GNM8_EIMAC</name>
<feature type="region of interest" description="Disordered" evidence="1">
    <location>
        <begin position="192"/>
        <end position="235"/>
    </location>
</feature>
<feature type="non-terminal residue" evidence="3">
    <location>
        <position position="372"/>
    </location>
</feature>
<feature type="region of interest" description="Disordered" evidence="1">
    <location>
        <begin position="322"/>
        <end position="372"/>
    </location>
</feature>
<organism evidence="3 4">
    <name type="scientific">Eimeria acervulina</name>
    <name type="common">Coccidian parasite</name>
    <dbReference type="NCBI Taxonomy" id="5801"/>
    <lineage>
        <taxon>Eukaryota</taxon>
        <taxon>Sar</taxon>
        <taxon>Alveolata</taxon>
        <taxon>Apicomplexa</taxon>
        <taxon>Conoidasida</taxon>
        <taxon>Coccidia</taxon>
        <taxon>Eucoccidiorida</taxon>
        <taxon>Eimeriorina</taxon>
        <taxon>Eimeriidae</taxon>
        <taxon>Eimeria</taxon>
    </lineage>
</organism>
<accession>U6GNM8</accession>
<dbReference type="EMBL" id="HG671829">
    <property type="protein sequence ID" value="CDI81821.1"/>
    <property type="molecule type" value="Genomic_DNA"/>
</dbReference>
<protein>
    <recommendedName>
        <fullName evidence="5">Transmembrane protein</fullName>
    </recommendedName>
</protein>
<keyword evidence="2" id="KW-1133">Transmembrane helix</keyword>
<gene>
    <name evidence="3" type="ORF">EAH_00063280</name>
</gene>
<feature type="compositionally biased region" description="Low complexity" evidence="1">
    <location>
        <begin position="250"/>
        <end position="260"/>
    </location>
</feature>
<keyword evidence="2" id="KW-0812">Transmembrane</keyword>
<reference evidence="3" key="1">
    <citation type="submission" date="2013-10" db="EMBL/GenBank/DDBJ databases">
        <title>Genomic analysis of the causative agents of coccidiosis in chickens.</title>
        <authorList>
            <person name="Reid A.J."/>
            <person name="Blake D."/>
            <person name="Billington K."/>
            <person name="Browne H."/>
            <person name="Dunn M."/>
            <person name="Hung S."/>
            <person name="Kawahara F."/>
            <person name="Miranda-Saavedra D."/>
            <person name="Mourier T."/>
            <person name="Nagra H."/>
            <person name="Otto T.D."/>
            <person name="Rawlings N."/>
            <person name="Sanchez A."/>
            <person name="Sanders M."/>
            <person name="Subramaniam C."/>
            <person name="Tay Y."/>
            <person name="Dear P."/>
            <person name="Doerig C."/>
            <person name="Gruber A."/>
            <person name="Parkinson J."/>
            <person name="Shirley M."/>
            <person name="Wan K.L."/>
            <person name="Berriman M."/>
            <person name="Tomley F."/>
            <person name="Pain A."/>
        </authorList>
    </citation>
    <scope>NUCLEOTIDE SEQUENCE [LARGE SCALE GENOMIC DNA]</scope>
    <source>
        <strain evidence="3">Houghton</strain>
    </source>
</reference>
<feature type="region of interest" description="Disordered" evidence="1">
    <location>
        <begin position="250"/>
        <end position="300"/>
    </location>
</feature>
<evidence type="ECO:0008006" key="5">
    <source>
        <dbReference type="Google" id="ProtNLM"/>
    </source>
</evidence>
<proteinExistence type="predicted"/>
<dbReference type="Proteomes" id="UP000018050">
    <property type="component" value="Unassembled WGS sequence"/>
</dbReference>
<feature type="compositionally biased region" description="Polar residues" evidence="1">
    <location>
        <begin position="271"/>
        <end position="296"/>
    </location>
</feature>
<evidence type="ECO:0000256" key="1">
    <source>
        <dbReference type="SAM" id="MobiDB-lite"/>
    </source>
</evidence>